<name>A0AAW2R5Q4_SESRA</name>
<dbReference type="InterPro" id="IPR036424">
    <property type="entry name" value="UPP_synth-like_sf"/>
</dbReference>
<reference evidence="5" key="2">
    <citation type="journal article" date="2024" name="Plant">
        <title>Genomic evolution and insights into agronomic trait innovations of Sesamum species.</title>
        <authorList>
            <person name="Miao H."/>
            <person name="Wang L."/>
            <person name="Qu L."/>
            <person name="Liu H."/>
            <person name="Sun Y."/>
            <person name="Le M."/>
            <person name="Wang Q."/>
            <person name="Wei S."/>
            <person name="Zheng Y."/>
            <person name="Lin W."/>
            <person name="Duan Y."/>
            <person name="Cao H."/>
            <person name="Xiong S."/>
            <person name="Wang X."/>
            <person name="Wei L."/>
            <person name="Li C."/>
            <person name="Ma Q."/>
            <person name="Ju M."/>
            <person name="Zhao R."/>
            <person name="Li G."/>
            <person name="Mu C."/>
            <person name="Tian Q."/>
            <person name="Mei H."/>
            <person name="Zhang T."/>
            <person name="Gao T."/>
            <person name="Zhang H."/>
        </authorList>
    </citation>
    <scope>NUCLEOTIDE SEQUENCE</scope>
    <source>
        <strain evidence="5">G02</strain>
    </source>
</reference>
<dbReference type="NCBIfam" id="TIGR00055">
    <property type="entry name" value="uppS"/>
    <property type="match status" value="1"/>
</dbReference>
<dbReference type="GO" id="GO:0016094">
    <property type="term" value="P:polyprenol biosynthetic process"/>
    <property type="evidence" value="ECO:0007669"/>
    <property type="project" value="TreeGrafter"/>
</dbReference>
<dbReference type="PANTHER" id="PTHR10291:SF0">
    <property type="entry name" value="DEHYDRODOLICHYL DIPHOSPHATE SYNTHASE 2"/>
    <property type="match status" value="1"/>
</dbReference>
<dbReference type="HAMAP" id="MF_01139">
    <property type="entry name" value="ISPT"/>
    <property type="match status" value="1"/>
</dbReference>
<gene>
    <name evidence="5" type="ORF">Sradi_3448500</name>
</gene>
<dbReference type="FunFam" id="3.40.1180.10:FF:000001">
    <property type="entry name" value="(2E,6E)-farnesyl-diphosphate-specific ditrans,polycis-undecaprenyl-diphosphate synthase"/>
    <property type="match status" value="1"/>
</dbReference>
<protein>
    <recommendedName>
        <fullName evidence="3">Alkyl transferase</fullName>
        <ecNumber evidence="3">2.5.1.-</ecNumber>
    </recommendedName>
</protein>
<evidence type="ECO:0000256" key="1">
    <source>
        <dbReference type="ARBA" id="ARBA00001946"/>
    </source>
</evidence>
<evidence type="ECO:0000256" key="4">
    <source>
        <dbReference type="SAM" id="MobiDB-lite"/>
    </source>
</evidence>
<sequence length="332" mass="37488">MVVVPLRLHLSFTSLPRQAPRSPLGLMLPSHAPRSFFSSANKPATALGPPDKDAILNGTPPANSAGEDSVALPAGLRRELMPRHVAIIMDGNRRWARMRGLPVGSGYEAGARAFRRMVGLCCNWGIRVLTVFAFSSDNWFRPKVKKVQLNALWEILFSTFLVETDFLMRLFERGLRDELQHLMSAGVRISIIGDVSKLLKPLQILLADAMETTINNSRLHLIIAVNYSGQNDIVQACQKLAVKVKDGLIEPEEINEFLVERELETNCTDFPHPDLLIRTSGEIRISNFLLWQLAYTELYFAHSLWPDFGEDEFREAVCSFQRRQRRYGGQKS</sequence>
<evidence type="ECO:0000256" key="3">
    <source>
        <dbReference type="RuleBase" id="RU363018"/>
    </source>
</evidence>
<comment type="caution">
    <text evidence="5">The sequence shown here is derived from an EMBL/GenBank/DDBJ whole genome shotgun (WGS) entry which is preliminary data.</text>
</comment>
<dbReference type="GO" id="GO:0009570">
    <property type="term" value="C:chloroplast stroma"/>
    <property type="evidence" value="ECO:0007669"/>
    <property type="project" value="TreeGrafter"/>
</dbReference>
<dbReference type="GO" id="GO:0009409">
    <property type="term" value="P:response to cold"/>
    <property type="evidence" value="ECO:0007669"/>
    <property type="project" value="TreeGrafter"/>
</dbReference>
<dbReference type="Gene3D" id="3.40.1180.10">
    <property type="entry name" value="Decaprenyl diphosphate synthase-like"/>
    <property type="match status" value="1"/>
</dbReference>
<dbReference type="GO" id="GO:0045547">
    <property type="term" value="F:ditrans,polycis-polyprenyl diphosphate synthase [(2E,6E)-farnesyl diphosphate specific] activity"/>
    <property type="evidence" value="ECO:0007669"/>
    <property type="project" value="TreeGrafter"/>
</dbReference>
<dbReference type="EMBL" id="JACGWJ010000014">
    <property type="protein sequence ID" value="KAL0375328.1"/>
    <property type="molecule type" value="Genomic_DNA"/>
</dbReference>
<comment type="similarity">
    <text evidence="3">Belongs to the UPP synthase family.</text>
</comment>
<proteinExistence type="inferred from homology"/>
<dbReference type="PROSITE" id="PS01066">
    <property type="entry name" value="UPP_SYNTHASE"/>
    <property type="match status" value="1"/>
</dbReference>
<dbReference type="GO" id="GO:0009668">
    <property type="term" value="P:plastid membrane organization"/>
    <property type="evidence" value="ECO:0007669"/>
    <property type="project" value="TreeGrafter"/>
</dbReference>
<dbReference type="InterPro" id="IPR018520">
    <property type="entry name" value="UPP_synth-like_CS"/>
</dbReference>
<evidence type="ECO:0000256" key="2">
    <source>
        <dbReference type="ARBA" id="ARBA00022679"/>
    </source>
</evidence>
<dbReference type="Pfam" id="PF01255">
    <property type="entry name" value="Prenyltransf"/>
    <property type="match status" value="1"/>
</dbReference>
<dbReference type="PANTHER" id="PTHR10291">
    <property type="entry name" value="DEHYDRODOLICHYL DIPHOSPHATE SYNTHASE FAMILY MEMBER"/>
    <property type="match status" value="1"/>
</dbReference>
<accession>A0AAW2R5Q4</accession>
<keyword evidence="2 3" id="KW-0808">Transferase</keyword>
<evidence type="ECO:0000313" key="5">
    <source>
        <dbReference type="EMBL" id="KAL0375328.1"/>
    </source>
</evidence>
<comment type="cofactor">
    <cofactor evidence="1">
        <name>Mg(2+)</name>
        <dbReference type="ChEBI" id="CHEBI:18420"/>
    </cofactor>
</comment>
<dbReference type="CDD" id="cd00475">
    <property type="entry name" value="Cis_IPPS"/>
    <property type="match status" value="1"/>
</dbReference>
<reference evidence="5" key="1">
    <citation type="submission" date="2020-06" db="EMBL/GenBank/DDBJ databases">
        <authorList>
            <person name="Li T."/>
            <person name="Hu X."/>
            <person name="Zhang T."/>
            <person name="Song X."/>
            <person name="Zhang H."/>
            <person name="Dai N."/>
            <person name="Sheng W."/>
            <person name="Hou X."/>
            <person name="Wei L."/>
        </authorList>
    </citation>
    <scope>NUCLEOTIDE SEQUENCE</scope>
    <source>
        <strain evidence="5">G02</strain>
        <tissue evidence="5">Leaf</tissue>
    </source>
</reference>
<dbReference type="AlphaFoldDB" id="A0AAW2R5Q4"/>
<dbReference type="EC" id="2.5.1.-" evidence="3"/>
<dbReference type="GO" id="GO:0000287">
    <property type="term" value="F:magnesium ion binding"/>
    <property type="evidence" value="ECO:0007669"/>
    <property type="project" value="UniProtKB-ARBA"/>
</dbReference>
<organism evidence="5">
    <name type="scientific">Sesamum radiatum</name>
    <name type="common">Black benniseed</name>
    <dbReference type="NCBI Taxonomy" id="300843"/>
    <lineage>
        <taxon>Eukaryota</taxon>
        <taxon>Viridiplantae</taxon>
        <taxon>Streptophyta</taxon>
        <taxon>Embryophyta</taxon>
        <taxon>Tracheophyta</taxon>
        <taxon>Spermatophyta</taxon>
        <taxon>Magnoliopsida</taxon>
        <taxon>eudicotyledons</taxon>
        <taxon>Gunneridae</taxon>
        <taxon>Pentapetalae</taxon>
        <taxon>asterids</taxon>
        <taxon>lamiids</taxon>
        <taxon>Lamiales</taxon>
        <taxon>Pedaliaceae</taxon>
        <taxon>Sesamum</taxon>
    </lineage>
</organism>
<feature type="region of interest" description="Disordered" evidence="4">
    <location>
        <begin position="48"/>
        <end position="68"/>
    </location>
</feature>
<dbReference type="SUPFAM" id="SSF64005">
    <property type="entry name" value="Undecaprenyl diphosphate synthase"/>
    <property type="match status" value="1"/>
</dbReference>
<dbReference type="InterPro" id="IPR001441">
    <property type="entry name" value="UPP_synth-like"/>
</dbReference>